<dbReference type="InterPro" id="IPR002938">
    <property type="entry name" value="FAD-bd"/>
</dbReference>
<dbReference type="Proteomes" id="UP000247523">
    <property type="component" value="Unassembled WGS sequence"/>
</dbReference>
<proteinExistence type="predicted"/>
<evidence type="ECO:0000259" key="1">
    <source>
        <dbReference type="Pfam" id="PF01494"/>
    </source>
</evidence>
<feature type="domain" description="FAD-binding" evidence="1">
    <location>
        <begin position="2"/>
        <end position="162"/>
    </location>
</feature>
<dbReference type="RefSeq" id="WP_110291208.1">
    <property type="nucleotide sequence ID" value="NZ_QICS01000006.1"/>
</dbReference>
<reference evidence="2 3" key="1">
    <citation type="submission" date="2018-05" db="EMBL/GenBank/DDBJ databases">
        <title>Genomic Encyclopedia of Type Strains, Phase IV (KMG-IV): sequencing the most valuable type-strain genomes for metagenomic binning, comparative biology and taxonomic classification.</title>
        <authorList>
            <person name="Goeker M."/>
        </authorList>
    </citation>
    <scope>NUCLEOTIDE SEQUENCE [LARGE SCALE GENOMIC DNA]</scope>
    <source>
        <strain evidence="2 3">DSM 28816</strain>
    </source>
</reference>
<gene>
    <name evidence="2" type="ORF">C8E03_106114</name>
</gene>
<dbReference type="InterPro" id="IPR050407">
    <property type="entry name" value="Geranylgeranyl_reductase"/>
</dbReference>
<dbReference type="Gene3D" id="3.50.50.60">
    <property type="entry name" value="FAD/NAD(P)-binding domain"/>
    <property type="match status" value="1"/>
</dbReference>
<dbReference type="Pfam" id="PF01494">
    <property type="entry name" value="FAD_binding_3"/>
    <property type="match status" value="1"/>
</dbReference>
<dbReference type="PANTHER" id="PTHR42685:SF22">
    <property type="entry name" value="CONDITIONED MEDIUM FACTOR RECEPTOR 1"/>
    <property type="match status" value="1"/>
</dbReference>
<protein>
    <submittedName>
        <fullName evidence="2">Flavin-dependent dehydrogenase</fullName>
    </submittedName>
</protein>
<evidence type="ECO:0000313" key="2">
    <source>
        <dbReference type="EMBL" id="PXV89463.1"/>
    </source>
</evidence>
<organism evidence="2 3">
    <name type="scientific">Lachnotalea glycerini</name>
    <dbReference type="NCBI Taxonomy" id="1763509"/>
    <lineage>
        <taxon>Bacteria</taxon>
        <taxon>Bacillati</taxon>
        <taxon>Bacillota</taxon>
        <taxon>Clostridia</taxon>
        <taxon>Lachnospirales</taxon>
        <taxon>Lachnospiraceae</taxon>
        <taxon>Lachnotalea</taxon>
    </lineage>
</organism>
<evidence type="ECO:0000313" key="3">
    <source>
        <dbReference type="Proteomes" id="UP000247523"/>
    </source>
</evidence>
<dbReference type="InterPro" id="IPR036188">
    <property type="entry name" value="FAD/NAD-bd_sf"/>
</dbReference>
<dbReference type="GO" id="GO:0071949">
    <property type="term" value="F:FAD binding"/>
    <property type="evidence" value="ECO:0007669"/>
    <property type="project" value="InterPro"/>
</dbReference>
<dbReference type="AlphaFoldDB" id="A0A318ERL3"/>
<name>A0A318ERL3_9FIRM</name>
<dbReference type="PANTHER" id="PTHR42685">
    <property type="entry name" value="GERANYLGERANYL DIPHOSPHATE REDUCTASE"/>
    <property type="match status" value="1"/>
</dbReference>
<comment type="caution">
    <text evidence="2">The sequence shown here is derived from an EMBL/GenBank/DDBJ whole genome shotgun (WGS) entry which is preliminary data.</text>
</comment>
<dbReference type="EMBL" id="QICS01000006">
    <property type="protein sequence ID" value="PXV89463.1"/>
    <property type="molecule type" value="Genomic_DNA"/>
</dbReference>
<dbReference type="SUPFAM" id="SSF51905">
    <property type="entry name" value="FAD/NAD(P)-binding domain"/>
    <property type="match status" value="1"/>
</dbReference>
<sequence length="347" mass="39731">MYDVIIIGAGPTGSSAARELASNGYHVLLVEKFKMPRNKSCSGVLIKKSMDLVLQYFGEEVPAFTMCQPTDNKGMIFTNDKGKEYRYEQEGLNIWRSSFDCWLASKAAQAGAKLRDETVALSCEEQENGVLVNLKGTTSYSEMAKLVLVCDGVIGSVKRKLIHTPQNYITTYQTFNRGFIDLDRHYFYAYLQPKLSEYDAWFNVKDDYLIFGVSVKDPRNIKHYYSEFMEYMKKQYNAKITEQEKDERWLMPHIMPGCPIEYGYNRVLFAGETAGFLNPMGEGIYAGLESGYAAARAIEEMDWNDDLNLEALYSSYKANTAVLRDYMTRQWDFVGSMSETFGHMKIR</sequence>
<dbReference type="PRINTS" id="PR00420">
    <property type="entry name" value="RNGMNOXGNASE"/>
</dbReference>
<accession>A0A318ERL3</accession>